<comment type="caution">
    <text evidence="1">The sequence shown here is derived from an EMBL/GenBank/DDBJ whole genome shotgun (WGS) entry which is preliminary data.</text>
</comment>
<sequence>MGSLVVSSGQSKGLVSSGTSIVPTNGSRPSCLIFLATRWGAQLGGINSFNADLARAAARIASATTVVCIVEKATATQVAEALQENVHLSSADLSDANAVHAAVDAISSPVAKDSQHWIGHDVHSGNIAIVCAERFGGTSSVIHHMDFHAYAGIRHGSLIADEKSRGQRDVLVGARHRFAVGPTLGDSAHRLVGEPAHILIPGLPEIRPSSRVSGAYQILVAGRMSRTDDAVKQARLALEAVARATRKEDLASIDWRLEIIGADEGPNYLPESDGVAEHWRQLTDAYLPHFFLPFDTERTSLFGRIKSADLLLMPSLREGFGLIGWEAIGAGVPVVLSERSGAYEYLKSRGRHNSVQHLLVKGGSVADGTPDEADIEALSELIVRACRDRQALKEQALVLRRDLLRDGHHWDDCAAEMLAVLRVPVGLRAHLRQVTERQPVIALGEFAVPTAEPVGRDAELAHLSAVWQPAEAGPSQPATTRIAIVTGAGGLGKSTLVGHWARQLLREDTKPDYLLAWSFRSQGTSGGTQSMALVDWILGSFGMLPNRYASFDERLELAVELLVSARGVLILDGLETVQFGPGEPNAGRISDEGVATLLERLIELSQGGIVVGSRFAPIDLINRPATRIDLQTLSPEAGADLLRERGLAGDRGELLSYAERLRGHPLTLNLFAGFVRERARGELRAIDRFLDAVGDDPDVGRVLRAYVEQWFRNDRAPDETAFQILRAVSLFDRPAAPFAIAALREANMSGLAGADVSDAEVEAGVGRLRKAGLLLENDGRALDLHPIVRGWVETNFESEDLEAYRQAHEVLYRALREAGIAQRDVDGSLDLLYQCLRHGVRAGLPKLVADKTLGPEIRRHNENRSVALLGLVSEELDAFGHFFRRRYHELGLGRPGYELEPFDEAWVLNSTSTLLFGLGRVAEAADVQVDVVTRTGNLVKRQNLDFVVEPFWGPPETDDLRGQLSTALKNLAESRALLGDERLGGELASRALDAALDASAMTKEAEARALLTWIPLMSGFAREAAPEALKAIELVLSAPVERVGTEAINLLTVPLLPLAVGDNDLLGRLIVAARDARGETPLRTYVLSRMNLLIAALSGDQRLVEAAWPLCIVPRLPVAPPQSEYLVIRKLEDLDRILRKSGHLLARIPFLFQRAVIYHLGARHWAKRGYRERAEADVVAAQALARRYGVAALVRFDPLNEGRDLGEVLSRWGDAVWRH</sequence>
<dbReference type="PANTHER" id="PTHR12526">
    <property type="entry name" value="GLYCOSYLTRANSFERASE"/>
    <property type="match status" value="1"/>
</dbReference>
<protein>
    <submittedName>
        <fullName evidence="1">Glycosyltransferase</fullName>
    </submittedName>
</protein>
<organism evidence="1 2">
    <name type="scientific">Sphingomonas gei</name>
    <dbReference type="NCBI Taxonomy" id="1395960"/>
    <lineage>
        <taxon>Bacteria</taxon>
        <taxon>Pseudomonadati</taxon>
        <taxon>Pseudomonadota</taxon>
        <taxon>Alphaproteobacteria</taxon>
        <taxon>Sphingomonadales</taxon>
        <taxon>Sphingomonadaceae</taxon>
        <taxon>Sphingomonas</taxon>
    </lineage>
</organism>
<keyword evidence="1" id="KW-0808">Transferase</keyword>
<dbReference type="RefSeq" id="WP_135965571.1">
    <property type="nucleotide sequence ID" value="NZ_SRXT01000009.1"/>
</dbReference>
<keyword evidence="2" id="KW-1185">Reference proteome</keyword>
<dbReference type="SUPFAM" id="SSF52540">
    <property type="entry name" value="P-loop containing nucleoside triphosphate hydrolases"/>
    <property type="match status" value="1"/>
</dbReference>
<gene>
    <name evidence="1" type="ORF">E5A73_19725</name>
</gene>
<dbReference type="InterPro" id="IPR027417">
    <property type="entry name" value="P-loop_NTPase"/>
</dbReference>
<dbReference type="AlphaFoldDB" id="A0A4S1WZR4"/>
<dbReference type="Gene3D" id="3.40.50.2000">
    <property type="entry name" value="Glycogen Phosphorylase B"/>
    <property type="match status" value="1"/>
</dbReference>
<evidence type="ECO:0000313" key="2">
    <source>
        <dbReference type="Proteomes" id="UP000306147"/>
    </source>
</evidence>
<reference evidence="1 2" key="1">
    <citation type="submission" date="2019-04" db="EMBL/GenBank/DDBJ databases">
        <title>Sphingomonas psychrotolerans sp. nov., isolated from soil in the Tianshan Mountains, Xinjiang, China.</title>
        <authorList>
            <person name="Luo Y."/>
            <person name="Sheng H."/>
        </authorList>
    </citation>
    <scope>NUCLEOTIDE SEQUENCE [LARGE SCALE GENOMIC DNA]</scope>
    <source>
        <strain evidence="1 2">ZFGT-11</strain>
    </source>
</reference>
<dbReference type="Gene3D" id="3.40.50.300">
    <property type="entry name" value="P-loop containing nucleotide triphosphate hydrolases"/>
    <property type="match status" value="1"/>
</dbReference>
<accession>A0A4S1WZR4</accession>
<proteinExistence type="predicted"/>
<dbReference type="OrthoDB" id="8479979at2"/>
<dbReference type="Pfam" id="PF20706">
    <property type="entry name" value="GT4-conflict"/>
    <property type="match status" value="1"/>
</dbReference>
<dbReference type="EMBL" id="SRXT01000009">
    <property type="protein sequence ID" value="TGX49078.1"/>
    <property type="molecule type" value="Genomic_DNA"/>
</dbReference>
<evidence type="ECO:0000313" key="1">
    <source>
        <dbReference type="EMBL" id="TGX49078.1"/>
    </source>
</evidence>
<dbReference type="Proteomes" id="UP000306147">
    <property type="component" value="Unassembled WGS sequence"/>
</dbReference>
<name>A0A4S1WZR4_9SPHN</name>
<dbReference type="SUPFAM" id="SSF53756">
    <property type="entry name" value="UDP-Glycosyltransferase/glycogen phosphorylase"/>
    <property type="match status" value="1"/>
</dbReference>
<dbReference type="GO" id="GO:0016740">
    <property type="term" value="F:transferase activity"/>
    <property type="evidence" value="ECO:0007669"/>
    <property type="project" value="UniProtKB-KW"/>
</dbReference>